<protein>
    <submittedName>
        <fullName evidence="2">Uncharacterized protein</fullName>
    </submittedName>
</protein>
<accession>U6H5K0</accession>
<dbReference type="OrthoDB" id="346835at2759"/>
<evidence type="ECO:0000256" key="1">
    <source>
        <dbReference type="SAM" id="MobiDB-lite"/>
    </source>
</evidence>
<feature type="region of interest" description="Disordered" evidence="1">
    <location>
        <begin position="1"/>
        <end position="43"/>
    </location>
</feature>
<dbReference type="AlphaFoldDB" id="U6H5K0"/>
<evidence type="ECO:0000313" key="3">
    <source>
        <dbReference type="Proteomes" id="UP000018201"/>
    </source>
</evidence>
<feature type="compositionally biased region" description="Low complexity" evidence="1">
    <location>
        <begin position="20"/>
        <end position="39"/>
    </location>
</feature>
<dbReference type="Proteomes" id="UP000018201">
    <property type="component" value="Unassembled WGS sequence"/>
</dbReference>
<gene>
    <name evidence="2" type="ORF">EPH_0024040</name>
</gene>
<organism evidence="2 3">
    <name type="scientific">Eimeria praecox</name>
    <dbReference type="NCBI Taxonomy" id="51316"/>
    <lineage>
        <taxon>Eukaryota</taxon>
        <taxon>Sar</taxon>
        <taxon>Alveolata</taxon>
        <taxon>Apicomplexa</taxon>
        <taxon>Conoidasida</taxon>
        <taxon>Coccidia</taxon>
        <taxon>Eucoccidiorida</taxon>
        <taxon>Eimeriorina</taxon>
        <taxon>Eimeriidae</taxon>
        <taxon>Eimeria</taxon>
    </lineage>
</organism>
<proteinExistence type="predicted"/>
<reference evidence="2" key="2">
    <citation type="submission" date="2013-10" db="EMBL/GenBank/DDBJ databases">
        <authorList>
            <person name="Aslett M."/>
        </authorList>
    </citation>
    <scope>NUCLEOTIDE SEQUENCE [LARGE SCALE GENOMIC DNA]</scope>
    <source>
        <strain evidence="2">Houghton</strain>
    </source>
</reference>
<dbReference type="VEuPathDB" id="ToxoDB:EPH_0024040"/>
<feature type="region of interest" description="Disordered" evidence="1">
    <location>
        <begin position="68"/>
        <end position="102"/>
    </location>
</feature>
<reference evidence="2" key="1">
    <citation type="submission" date="2013-10" db="EMBL/GenBank/DDBJ databases">
        <title>Genomic analysis of the causative agents of coccidiosis in chickens.</title>
        <authorList>
            <person name="Reid A.J."/>
            <person name="Blake D."/>
            <person name="Billington K."/>
            <person name="Browne H."/>
            <person name="Dunn M."/>
            <person name="Hung S."/>
            <person name="Kawahara F."/>
            <person name="Miranda-Saavedra D."/>
            <person name="Mourier T."/>
            <person name="Nagra H."/>
            <person name="Otto T.D."/>
            <person name="Rawlings N."/>
            <person name="Sanchez A."/>
            <person name="Sanders M."/>
            <person name="Subramaniam C."/>
            <person name="Tay Y."/>
            <person name="Dear P."/>
            <person name="Doerig C."/>
            <person name="Gruber A."/>
            <person name="Parkinson J."/>
            <person name="Shirley M."/>
            <person name="Wan K.L."/>
            <person name="Berriman M."/>
            <person name="Tomley F."/>
            <person name="Pain A."/>
        </authorList>
    </citation>
    <scope>NUCLEOTIDE SEQUENCE [LARGE SCALE GENOMIC DNA]</scope>
    <source>
        <strain evidence="2">Houghton</strain>
    </source>
</reference>
<dbReference type="EMBL" id="HG696805">
    <property type="protein sequence ID" value="CDI87147.1"/>
    <property type="molecule type" value="Genomic_DNA"/>
</dbReference>
<keyword evidence="3" id="KW-1185">Reference proteome</keyword>
<evidence type="ECO:0000313" key="2">
    <source>
        <dbReference type="EMBL" id="CDI87147.1"/>
    </source>
</evidence>
<name>U6H5K0_9EIME</name>
<sequence>MAGPLLPLAQEAGDPEEASEAAAAKPGGAAGNQQQQQQQLHKRGYDVYRHLVGVCEGPDEVGIGTLREEPQEISSSNNNSYTSGGAPVRVSPQKTPLGGLEGPYDPKAVGEVFMIVPPPYVLDLVLQGAEES</sequence>